<dbReference type="SUPFAM" id="SSF46689">
    <property type="entry name" value="Homeodomain-like"/>
    <property type="match status" value="2"/>
</dbReference>
<keyword evidence="2" id="KW-0238">DNA-binding</keyword>
<evidence type="ECO:0000256" key="2">
    <source>
        <dbReference type="ARBA" id="ARBA00023125"/>
    </source>
</evidence>
<keyword evidence="1" id="KW-0805">Transcription regulation</keyword>
<dbReference type="PROSITE" id="PS01124">
    <property type="entry name" value="HTH_ARAC_FAMILY_2"/>
    <property type="match status" value="1"/>
</dbReference>
<organism evidence="5 6">
    <name type="scientific">Bordetella ansorpii</name>
    <dbReference type="NCBI Taxonomy" id="288768"/>
    <lineage>
        <taxon>Bacteria</taxon>
        <taxon>Pseudomonadati</taxon>
        <taxon>Pseudomonadota</taxon>
        <taxon>Betaproteobacteria</taxon>
        <taxon>Burkholderiales</taxon>
        <taxon>Alcaligenaceae</taxon>
        <taxon>Bordetella</taxon>
    </lineage>
</organism>
<accession>A0A157P572</accession>
<dbReference type="InterPro" id="IPR032783">
    <property type="entry name" value="AraC_lig"/>
</dbReference>
<reference evidence="5 6" key="1">
    <citation type="submission" date="2016-03" db="EMBL/GenBank/DDBJ databases">
        <authorList>
            <consortium name="Pathogen Informatics"/>
        </authorList>
    </citation>
    <scope>NUCLEOTIDE SEQUENCE [LARGE SCALE GENOMIC DNA]</scope>
    <source>
        <strain evidence="5 6">NCTC13364</strain>
    </source>
</reference>
<sequence>MSDPLTEVVTLLQPRMAHSKVASGAGRWGLNRIEFGMPSYFVLLEGRARLMPEGMEPLVLEANDFVLIPSALKFTMTSFDPPDDDKLDGMPITLPNGEYRHGDPRAPADVRILVGMCHLESPDAALLVSLLPKMVLVRGETRLSVLVQLVIDESRSQRAAREVVLERLLEVLLIEALRSSREAITSPGLLRGLADARLAVALRNFHEKPDQPWTVALLASAAAMSRSTFFERFTQAIGLAPMEYVLSWRMALAKSLLRRTKSSVALVATQVGYSSASTFTVAFTRHVGISPGVFARRPQAG</sequence>
<gene>
    <name evidence="5" type="primary">rhaS_2</name>
    <name evidence="5" type="ORF">SAMEA1982600_02258</name>
</gene>
<dbReference type="SMART" id="SM00342">
    <property type="entry name" value="HTH_ARAC"/>
    <property type="match status" value="1"/>
</dbReference>
<protein>
    <submittedName>
        <fullName evidence="5">AraC family transcriptional regulator</fullName>
    </submittedName>
</protein>
<dbReference type="GO" id="GO:0003700">
    <property type="term" value="F:DNA-binding transcription factor activity"/>
    <property type="evidence" value="ECO:0007669"/>
    <property type="project" value="InterPro"/>
</dbReference>
<dbReference type="PANTHER" id="PTHR43436:SF2">
    <property type="entry name" value="ARAC_XYLS FAMILY TRANSCRIPTIONAL REGULATOR"/>
    <property type="match status" value="1"/>
</dbReference>
<dbReference type="AlphaFoldDB" id="A0A157P572"/>
<dbReference type="GO" id="GO:0043565">
    <property type="term" value="F:sequence-specific DNA binding"/>
    <property type="evidence" value="ECO:0007669"/>
    <property type="project" value="InterPro"/>
</dbReference>
<evidence type="ECO:0000256" key="1">
    <source>
        <dbReference type="ARBA" id="ARBA00023015"/>
    </source>
</evidence>
<evidence type="ECO:0000313" key="6">
    <source>
        <dbReference type="Proteomes" id="UP000077037"/>
    </source>
</evidence>
<dbReference type="Pfam" id="PF12852">
    <property type="entry name" value="Cupin_6"/>
    <property type="match status" value="1"/>
</dbReference>
<dbReference type="PANTHER" id="PTHR43436">
    <property type="entry name" value="ARAC-FAMILY TRANSCRIPTIONAL REGULATOR"/>
    <property type="match status" value="1"/>
</dbReference>
<dbReference type="InterPro" id="IPR018060">
    <property type="entry name" value="HTH_AraC"/>
</dbReference>
<dbReference type="InterPro" id="IPR009057">
    <property type="entry name" value="Homeodomain-like_sf"/>
</dbReference>
<dbReference type="OrthoDB" id="9789899at2"/>
<dbReference type="EMBL" id="FKBS01000014">
    <property type="protein sequence ID" value="SAI28520.1"/>
    <property type="molecule type" value="Genomic_DNA"/>
</dbReference>
<feature type="domain" description="HTH araC/xylS-type" evidence="4">
    <location>
        <begin position="196"/>
        <end position="297"/>
    </location>
</feature>
<evidence type="ECO:0000313" key="5">
    <source>
        <dbReference type="EMBL" id="SAI28520.1"/>
    </source>
</evidence>
<evidence type="ECO:0000256" key="3">
    <source>
        <dbReference type="ARBA" id="ARBA00023163"/>
    </source>
</evidence>
<name>A0A157P572_9BORD</name>
<dbReference type="Proteomes" id="UP000077037">
    <property type="component" value="Unassembled WGS sequence"/>
</dbReference>
<dbReference type="Pfam" id="PF12833">
    <property type="entry name" value="HTH_18"/>
    <property type="match status" value="1"/>
</dbReference>
<keyword evidence="3" id="KW-0804">Transcription</keyword>
<proteinExistence type="predicted"/>
<dbReference type="RefSeq" id="WP_066411804.1">
    <property type="nucleotide sequence ID" value="NZ_FKBS01000014.1"/>
</dbReference>
<evidence type="ECO:0000259" key="4">
    <source>
        <dbReference type="PROSITE" id="PS01124"/>
    </source>
</evidence>
<dbReference type="Gene3D" id="1.10.10.60">
    <property type="entry name" value="Homeodomain-like"/>
    <property type="match status" value="2"/>
</dbReference>